<dbReference type="Gene3D" id="3.90.550.10">
    <property type="entry name" value="Spore Coat Polysaccharide Biosynthesis Protein SpsA, Chain A"/>
    <property type="match status" value="1"/>
</dbReference>
<feature type="site" description="Positions MEP for the nucleophilic attack" evidence="7">
    <location>
        <position position="169"/>
    </location>
</feature>
<dbReference type="AlphaFoldDB" id="A0A4V2F576"/>
<comment type="function">
    <text evidence="7">Catalyzes the formation of 4-diphosphocytidyl-2-C-methyl-D-erythritol from CTP and 2-C-methyl-D-erythritol 4-phosphate (MEP).</text>
</comment>
<evidence type="ECO:0000256" key="4">
    <source>
        <dbReference type="ARBA" id="ARBA00022679"/>
    </source>
</evidence>
<keyword evidence="6 7" id="KW-0414">Isoprene biosynthesis</keyword>
<keyword evidence="5 7" id="KW-0548">Nucleotidyltransferase</keyword>
<dbReference type="EC" id="2.7.7.60" evidence="7"/>
<sequence length="254" mass="27874">MGSERGSEFEIRRAVMGRKIGAVVLAAGKGSRMGAEIPKQYLTVGGKPLIYYALRAFESTADEIVLVTGTDEVSYCKEEIIERYGFRKVSRVVAGGAERYDSVYCGLCALGECEIILIHDGARPCVTEEVIERAIAGAEKYRACVVGMPVKDTIKVADKKGFAACTPDRSSLWMIQTPQGFEGKLIREAYNKMKQEQPLRPGITDDAMVVETFTGCSVKLLEGDYRNIKVTTPEDLPVAECYLSGTVETCRKKS</sequence>
<protein>
    <recommendedName>
        <fullName evidence="7">2-C-methyl-D-erythritol 4-phosphate cytidylyltransferase</fullName>
        <ecNumber evidence="7">2.7.7.60</ecNumber>
    </recommendedName>
    <alternativeName>
        <fullName evidence="7">4-diphosphocytidyl-2C-methyl-D-erythritol synthase</fullName>
    </alternativeName>
    <alternativeName>
        <fullName evidence="7">MEP cytidylyltransferase</fullName>
        <shortName evidence="7">MCT</shortName>
    </alternativeName>
</protein>
<feature type="site" description="Positions MEP for the nucleophilic attack" evidence="7">
    <location>
        <position position="229"/>
    </location>
</feature>
<dbReference type="GO" id="GO:0050518">
    <property type="term" value="F:2-C-methyl-D-erythritol 4-phosphate cytidylyltransferase activity"/>
    <property type="evidence" value="ECO:0007669"/>
    <property type="project" value="UniProtKB-UniRule"/>
</dbReference>
<feature type="site" description="Transition state stabilizer" evidence="7">
    <location>
        <position position="39"/>
    </location>
</feature>
<proteinExistence type="inferred from homology"/>
<feature type="site" description="Transition state stabilizer" evidence="7">
    <location>
        <position position="32"/>
    </location>
</feature>
<dbReference type="PROSITE" id="PS01295">
    <property type="entry name" value="ISPD"/>
    <property type="match status" value="1"/>
</dbReference>
<dbReference type="InterPro" id="IPR029044">
    <property type="entry name" value="Nucleotide-diphossugar_trans"/>
</dbReference>
<evidence type="ECO:0000256" key="6">
    <source>
        <dbReference type="ARBA" id="ARBA00023229"/>
    </source>
</evidence>
<dbReference type="GO" id="GO:0019288">
    <property type="term" value="P:isopentenyl diphosphate biosynthetic process, methylerythritol 4-phosphate pathway"/>
    <property type="evidence" value="ECO:0007669"/>
    <property type="project" value="UniProtKB-UniRule"/>
</dbReference>
<dbReference type="InterPro" id="IPR050088">
    <property type="entry name" value="IspD/TarI_cytidylyltransf_bact"/>
</dbReference>
<comment type="caution">
    <text evidence="8">The sequence shown here is derived from an EMBL/GenBank/DDBJ whole genome shotgun (WGS) entry which is preliminary data.</text>
</comment>
<comment type="similarity">
    <text evidence="3 7">Belongs to the IspD/TarI cytidylyltransferase family. IspD subfamily.</text>
</comment>
<dbReference type="Proteomes" id="UP000292927">
    <property type="component" value="Unassembled WGS sequence"/>
</dbReference>
<comment type="pathway">
    <text evidence="2 7">Isoprenoid biosynthesis; isopentenyl diphosphate biosynthesis via DXP pathway; isopentenyl diphosphate from 1-deoxy-D-xylulose 5-phosphate: step 2/6.</text>
</comment>
<dbReference type="Pfam" id="PF01128">
    <property type="entry name" value="IspD"/>
    <property type="match status" value="1"/>
</dbReference>
<dbReference type="PANTHER" id="PTHR32125:SF4">
    <property type="entry name" value="2-C-METHYL-D-ERYTHRITOL 4-PHOSPHATE CYTIDYLYLTRANSFERASE, CHLOROPLASTIC"/>
    <property type="match status" value="1"/>
</dbReference>
<dbReference type="FunFam" id="3.90.550.10:FF:000003">
    <property type="entry name" value="2-C-methyl-D-erythritol 4-phosphate cytidylyltransferase"/>
    <property type="match status" value="1"/>
</dbReference>
<evidence type="ECO:0000313" key="9">
    <source>
        <dbReference type="Proteomes" id="UP000292927"/>
    </source>
</evidence>
<evidence type="ECO:0000256" key="2">
    <source>
        <dbReference type="ARBA" id="ARBA00004787"/>
    </source>
</evidence>
<evidence type="ECO:0000256" key="7">
    <source>
        <dbReference type="HAMAP-Rule" id="MF_00108"/>
    </source>
</evidence>
<dbReference type="InterPro" id="IPR018294">
    <property type="entry name" value="ISPD_synthase_CS"/>
</dbReference>
<dbReference type="InterPro" id="IPR034683">
    <property type="entry name" value="IspD/TarI"/>
</dbReference>
<dbReference type="HAMAP" id="MF_00108">
    <property type="entry name" value="IspD"/>
    <property type="match status" value="1"/>
</dbReference>
<organism evidence="8 9">
    <name type="scientific">Cuneatibacter caecimuris</name>
    <dbReference type="NCBI Taxonomy" id="1796618"/>
    <lineage>
        <taxon>Bacteria</taxon>
        <taxon>Bacillati</taxon>
        <taxon>Bacillota</taxon>
        <taxon>Clostridia</taxon>
        <taxon>Lachnospirales</taxon>
        <taxon>Lachnospiraceae</taxon>
        <taxon>Cuneatibacter</taxon>
    </lineage>
</organism>
<comment type="catalytic activity">
    <reaction evidence="1 7">
        <text>2-C-methyl-D-erythritol 4-phosphate + CTP + H(+) = 4-CDP-2-C-methyl-D-erythritol + diphosphate</text>
        <dbReference type="Rhea" id="RHEA:13429"/>
        <dbReference type="ChEBI" id="CHEBI:15378"/>
        <dbReference type="ChEBI" id="CHEBI:33019"/>
        <dbReference type="ChEBI" id="CHEBI:37563"/>
        <dbReference type="ChEBI" id="CHEBI:57823"/>
        <dbReference type="ChEBI" id="CHEBI:58262"/>
        <dbReference type="EC" id="2.7.7.60"/>
    </reaction>
</comment>
<dbReference type="SUPFAM" id="SSF53448">
    <property type="entry name" value="Nucleotide-diphospho-sugar transferases"/>
    <property type="match status" value="1"/>
</dbReference>
<dbReference type="CDD" id="cd02516">
    <property type="entry name" value="CDP-ME_synthetase"/>
    <property type="match status" value="1"/>
</dbReference>
<name>A0A4V2F576_9FIRM</name>
<keyword evidence="9" id="KW-1185">Reference proteome</keyword>
<dbReference type="NCBIfam" id="TIGR00453">
    <property type="entry name" value="ispD"/>
    <property type="match status" value="1"/>
</dbReference>
<evidence type="ECO:0000256" key="1">
    <source>
        <dbReference type="ARBA" id="ARBA00001282"/>
    </source>
</evidence>
<dbReference type="UniPathway" id="UPA00056">
    <property type="reaction ID" value="UER00093"/>
</dbReference>
<accession>A0A4V2F576</accession>
<dbReference type="PANTHER" id="PTHR32125">
    <property type="entry name" value="2-C-METHYL-D-ERYTHRITOL 4-PHOSPHATE CYTIDYLYLTRANSFERASE, CHLOROPLASTIC"/>
    <property type="match status" value="1"/>
</dbReference>
<keyword evidence="4 7" id="KW-0808">Transferase</keyword>
<reference evidence="8 9" key="1">
    <citation type="submission" date="2019-02" db="EMBL/GenBank/DDBJ databases">
        <title>Genomic Encyclopedia of Type Strains, Phase IV (KMG-IV): sequencing the most valuable type-strain genomes for metagenomic binning, comparative biology and taxonomic classification.</title>
        <authorList>
            <person name="Goeker M."/>
        </authorList>
    </citation>
    <scope>NUCLEOTIDE SEQUENCE [LARGE SCALE GENOMIC DNA]</scope>
    <source>
        <strain evidence="8 9">DSM 29486</strain>
    </source>
</reference>
<evidence type="ECO:0000256" key="5">
    <source>
        <dbReference type="ARBA" id="ARBA00022695"/>
    </source>
</evidence>
<evidence type="ECO:0000313" key="8">
    <source>
        <dbReference type="EMBL" id="RZS91849.1"/>
    </source>
</evidence>
<dbReference type="InterPro" id="IPR001228">
    <property type="entry name" value="IspD"/>
</dbReference>
<gene>
    <name evidence="7" type="primary">ispD</name>
    <name evidence="8" type="ORF">EV209_3282</name>
</gene>
<evidence type="ECO:0000256" key="3">
    <source>
        <dbReference type="ARBA" id="ARBA00009789"/>
    </source>
</evidence>
<dbReference type="EMBL" id="SGXF01000011">
    <property type="protein sequence ID" value="RZS91849.1"/>
    <property type="molecule type" value="Genomic_DNA"/>
</dbReference>